<protein>
    <recommendedName>
        <fullName evidence="9">Rieske domain-containing protein</fullName>
    </recommendedName>
</protein>
<dbReference type="InterPro" id="IPR001075">
    <property type="entry name" value="NIF_FeS_clus_asmbl_NifU_C"/>
</dbReference>
<dbReference type="EMBL" id="CADCVK010000165">
    <property type="protein sequence ID" value="CAA9474268.1"/>
    <property type="molecule type" value="Genomic_DNA"/>
</dbReference>
<dbReference type="GO" id="GO:0016226">
    <property type="term" value="P:iron-sulfur cluster assembly"/>
    <property type="evidence" value="ECO:0007669"/>
    <property type="project" value="InterPro"/>
</dbReference>
<evidence type="ECO:0000256" key="4">
    <source>
        <dbReference type="ARBA" id="ARBA00023014"/>
    </source>
</evidence>
<keyword evidence="2" id="KW-0479">Metal-binding</keyword>
<evidence type="ECO:0000256" key="7">
    <source>
        <dbReference type="ARBA" id="ARBA00049958"/>
    </source>
</evidence>
<comment type="similarity">
    <text evidence="6">Belongs to the bacterial ring-hydroxylating dioxygenase ferredoxin component family.</text>
</comment>
<sequence>MVPSKREIPVVQVAQPASSGLPPEFRHLLEWLGTGLERMEGIEDERTREEVFALLEGVDILHRQGLGRLLDLVTDLGGSGLAERVSQDPVVRTLLEMYDLPEADERTQVERALEGVYPYFKSHGGKLEVLGVEEGRVRVRLSGSCEGCPGTATTLERVVEEALREGFPGFRELVAEEPPPPATGRPIQLGRKPQRRPRWVSVGRLEDLEPGEIRALRPEGTALLLVRLDGEVYAYRNGCPPGSALALHLGRLEGSTLVCPWHGCRYDVRTGKREDDGEGGLAALPVAVGDGEIKVAVGVEEVEPG</sequence>
<dbReference type="GO" id="GO:0004497">
    <property type="term" value="F:monooxygenase activity"/>
    <property type="evidence" value="ECO:0007669"/>
    <property type="project" value="UniProtKB-ARBA"/>
</dbReference>
<evidence type="ECO:0000256" key="1">
    <source>
        <dbReference type="ARBA" id="ARBA00022714"/>
    </source>
</evidence>
<feature type="region of interest" description="Disordered" evidence="8">
    <location>
        <begin position="173"/>
        <end position="193"/>
    </location>
</feature>
<dbReference type="Gene3D" id="2.102.10.10">
    <property type="entry name" value="Rieske [2Fe-2S] iron-sulphur domain"/>
    <property type="match status" value="1"/>
</dbReference>
<dbReference type="Pfam" id="PF00355">
    <property type="entry name" value="Rieske"/>
    <property type="match status" value="1"/>
</dbReference>
<dbReference type="GO" id="GO:0016705">
    <property type="term" value="F:oxidoreductase activity, acting on paired donors, with incorporation or reduction of molecular oxygen"/>
    <property type="evidence" value="ECO:0007669"/>
    <property type="project" value="UniProtKB-ARBA"/>
</dbReference>
<dbReference type="PANTHER" id="PTHR21496:SF0">
    <property type="entry name" value="RIESKE DOMAIN-CONTAINING PROTEIN"/>
    <property type="match status" value="1"/>
</dbReference>
<dbReference type="Gene3D" id="3.30.300.130">
    <property type="entry name" value="Fe-S cluster assembly (FSCA)"/>
    <property type="match status" value="1"/>
</dbReference>
<accession>A0A6J4RI30</accession>
<dbReference type="InterPro" id="IPR034904">
    <property type="entry name" value="FSCA_dom_sf"/>
</dbReference>
<name>A0A6J4RI30_9ACTN</name>
<dbReference type="PANTHER" id="PTHR21496">
    <property type="entry name" value="FERREDOXIN-RELATED"/>
    <property type="match status" value="1"/>
</dbReference>
<dbReference type="InterPro" id="IPR017941">
    <property type="entry name" value="Rieske_2Fe-2S"/>
</dbReference>
<evidence type="ECO:0000256" key="6">
    <source>
        <dbReference type="ARBA" id="ARBA00038001"/>
    </source>
</evidence>
<organism evidence="10">
    <name type="scientific">uncultured Rubrobacteraceae bacterium</name>
    <dbReference type="NCBI Taxonomy" id="349277"/>
    <lineage>
        <taxon>Bacteria</taxon>
        <taxon>Bacillati</taxon>
        <taxon>Actinomycetota</taxon>
        <taxon>Rubrobacteria</taxon>
        <taxon>Rubrobacterales</taxon>
        <taxon>Rubrobacteraceae</taxon>
        <taxon>environmental samples</taxon>
    </lineage>
</organism>
<dbReference type="GO" id="GO:0005506">
    <property type="term" value="F:iron ion binding"/>
    <property type="evidence" value="ECO:0007669"/>
    <property type="project" value="InterPro"/>
</dbReference>
<evidence type="ECO:0000256" key="8">
    <source>
        <dbReference type="SAM" id="MobiDB-lite"/>
    </source>
</evidence>
<dbReference type="PROSITE" id="PS51296">
    <property type="entry name" value="RIESKE"/>
    <property type="match status" value="1"/>
</dbReference>
<evidence type="ECO:0000256" key="2">
    <source>
        <dbReference type="ARBA" id="ARBA00022723"/>
    </source>
</evidence>
<reference evidence="10" key="1">
    <citation type="submission" date="2020-02" db="EMBL/GenBank/DDBJ databases">
        <authorList>
            <person name="Meier V. D."/>
        </authorList>
    </citation>
    <scope>NUCLEOTIDE SEQUENCE</scope>
    <source>
        <strain evidence="10">AVDCRST_MAG12</strain>
    </source>
</reference>
<evidence type="ECO:0000256" key="3">
    <source>
        <dbReference type="ARBA" id="ARBA00023004"/>
    </source>
</evidence>
<dbReference type="AlphaFoldDB" id="A0A6J4RI30"/>
<dbReference type="SUPFAM" id="SSF117916">
    <property type="entry name" value="Fe-S cluster assembly (FSCA) domain-like"/>
    <property type="match status" value="1"/>
</dbReference>
<dbReference type="Pfam" id="PF01106">
    <property type="entry name" value="NifU"/>
    <property type="match status" value="1"/>
</dbReference>
<dbReference type="CDD" id="cd03467">
    <property type="entry name" value="Rieske"/>
    <property type="match status" value="1"/>
</dbReference>
<gene>
    <name evidence="10" type="ORF">AVDCRST_MAG12-1026</name>
</gene>
<evidence type="ECO:0000313" key="10">
    <source>
        <dbReference type="EMBL" id="CAA9474268.1"/>
    </source>
</evidence>
<comment type="function">
    <text evidence="7">May be involved in the formation or repair of [Fe-S] clusters present in iron-sulfur proteins.</text>
</comment>
<feature type="domain" description="Rieske" evidence="9">
    <location>
        <begin position="199"/>
        <end position="295"/>
    </location>
</feature>
<keyword evidence="3" id="KW-0408">Iron</keyword>
<comment type="cofactor">
    <cofactor evidence="5">
        <name>[2Fe-2S] cluster</name>
        <dbReference type="ChEBI" id="CHEBI:190135"/>
    </cofactor>
</comment>
<keyword evidence="4" id="KW-0411">Iron-sulfur</keyword>
<keyword evidence="1" id="KW-0001">2Fe-2S</keyword>
<proteinExistence type="inferred from homology"/>
<dbReference type="GO" id="GO:0051537">
    <property type="term" value="F:2 iron, 2 sulfur cluster binding"/>
    <property type="evidence" value="ECO:0007669"/>
    <property type="project" value="UniProtKB-KW"/>
</dbReference>
<evidence type="ECO:0000259" key="9">
    <source>
        <dbReference type="PROSITE" id="PS51296"/>
    </source>
</evidence>
<dbReference type="InterPro" id="IPR036922">
    <property type="entry name" value="Rieske_2Fe-2S_sf"/>
</dbReference>
<evidence type="ECO:0000256" key="5">
    <source>
        <dbReference type="ARBA" id="ARBA00034078"/>
    </source>
</evidence>
<dbReference type="SUPFAM" id="SSF50022">
    <property type="entry name" value="ISP domain"/>
    <property type="match status" value="1"/>
</dbReference>